<dbReference type="SUPFAM" id="SSF55331">
    <property type="entry name" value="Tautomerase/MIF"/>
    <property type="match status" value="1"/>
</dbReference>
<comment type="similarity">
    <text evidence="1 4">Belongs to the 4-oxalocrotonate tautomerase family.</text>
</comment>
<gene>
    <name evidence="6" type="ORF">Pka01_69460</name>
</gene>
<evidence type="ECO:0000313" key="7">
    <source>
        <dbReference type="Proteomes" id="UP000630097"/>
    </source>
</evidence>
<dbReference type="RefSeq" id="WP_203887104.1">
    <property type="nucleotide sequence ID" value="NZ_BAABHH010000005.1"/>
</dbReference>
<dbReference type="InterPro" id="IPR004370">
    <property type="entry name" value="4-OT-like_dom"/>
</dbReference>
<feature type="domain" description="4-oxalocrotonate tautomerase-like" evidence="5">
    <location>
        <begin position="2"/>
        <end position="67"/>
    </location>
</feature>
<dbReference type="Gene3D" id="3.30.429.10">
    <property type="entry name" value="Macrophage Migration Inhibitory Factor"/>
    <property type="match status" value="1"/>
</dbReference>
<dbReference type="AlphaFoldDB" id="A0A8J3VBQ9"/>
<accession>A0A8J3VBQ9</accession>
<dbReference type="EMBL" id="BONV01000043">
    <property type="protein sequence ID" value="GIG83819.1"/>
    <property type="molecule type" value="Genomic_DNA"/>
</dbReference>
<evidence type="ECO:0000256" key="2">
    <source>
        <dbReference type="ARBA" id="ARBA00023235"/>
    </source>
</evidence>
<dbReference type="NCBIfam" id="TIGR00013">
    <property type="entry name" value="taut"/>
    <property type="match status" value="1"/>
</dbReference>
<organism evidence="6 7">
    <name type="scientific">Planotetraspora kaengkrachanensis</name>
    <dbReference type="NCBI Taxonomy" id="575193"/>
    <lineage>
        <taxon>Bacteria</taxon>
        <taxon>Bacillati</taxon>
        <taxon>Actinomycetota</taxon>
        <taxon>Actinomycetes</taxon>
        <taxon>Streptosporangiales</taxon>
        <taxon>Streptosporangiaceae</taxon>
        <taxon>Planotetraspora</taxon>
    </lineage>
</organism>
<reference evidence="6 7" key="1">
    <citation type="submission" date="2021-01" db="EMBL/GenBank/DDBJ databases">
        <title>Whole genome shotgun sequence of Planotetraspora kaengkrachanensis NBRC 104272.</title>
        <authorList>
            <person name="Komaki H."/>
            <person name="Tamura T."/>
        </authorList>
    </citation>
    <scope>NUCLEOTIDE SEQUENCE [LARGE SCALE GENOMIC DNA]</scope>
    <source>
        <strain evidence="6 7">NBRC 104272</strain>
    </source>
</reference>
<dbReference type="GO" id="GO:0016853">
    <property type="term" value="F:isomerase activity"/>
    <property type="evidence" value="ECO:0007669"/>
    <property type="project" value="UniProtKB-UniRule"/>
</dbReference>
<comment type="caution">
    <text evidence="6">The sequence shown here is derived from an EMBL/GenBank/DDBJ whole genome shotgun (WGS) entry which is preliminary data.</text>
</comment>
<dbReference type="PANTHER" id="PTHR35530:SF1">
    <property type="entry name" value="2-HYDROXYMUCONATE TAUTOMERASE"/>
    <property type="match status" value="1"/>
</dbReference>
<protein>
    <recommendedName>
        <fullName evidence="4">Tautomerase</fullName>
        <ecNumber evidence="4">5.3.2.-</ecNumber>
    </recommendedName>
</protein>
<feature type="active site" description="Proton acceptor; via imino nitrogen" evidence="3">
    <location>
        <position position="2"/>
    </location>
</feature>
<evidence type="ECO:0000256" key="3">
    <source>
        <dbReference type="PIRSR" id="PIRSR618191-1"/>
    </source>
</evidence>
<evidence type="ECO:0000256" key="4">
    <source>
        <dbReference type="RuleBase" id="RU362032"/>
    </source>
</evidence>
<dbReference type="PANTHER" id="PTHR35530">
    <property type="entry name" value="TAUTOMERASE-RELATED"/>
    <property type="match status" value="1"/>
</dbReference>
<dbReference type="Pfam" id="PF01361">
    <property type="entry name" value="Tautomerase"/>
    <property type="match status" value="1"/>
</dbReference>
<dbReference type="EC" id="5.3.2.-" evidence="4"/>
<evidence type="ECO:0000259" key="5">
    <source>
        <dbReference type="Pfam" id="PF01361"/>
    </source>
</evidence>
<name>A0A8J3VBQ9_9ACTN</name>
<evidence type="ECO:0000313" key="6">
    <source>
        <dbReference type="EMBL" id="GIG83819.1"/>
    </source>
</evidence>
<dbReference type="InterPro" id="IPR014347">
    <property type="entry name" value="Tautomerase/MIF_sf"/>
</dbReference>
<keyword evidence="7" id="KW-1185">Reference proteome</keyword>
<sequence length="79" mass="8649">MPIVTIQITREGTEPGAESATAEQKAALIQGVSRLLLDVLGKPMESTFVVIDEVELENWGWGGLPVEQFRAQRRSRPSG</sequence>
<dbReference type="Proteomes" id="UP000630097">
    <property type="component" value="Unassembled WGS sequence"/>
</dbReference>
<keyword evidence="2 4" id="KW-0413">Isomerase</keyword>
<dbReference type="InterPro" id="IPR018191">
    <property type="entry name" value="4-OT"/>
</dbReference>
<proteinExistence type="inferred from homology"/>
<evidence type="ECO:0000256" key="1">
    <source>
        <dbReference type="ARBA" id="ARBA00006723"/>
    </source>
</evidence>